<feature type="region of interest" description="Disordered" evidence="1">
    <location>
        <begin position="182"/>
        <end position="211"/>
    </location>
</feature>
<sequence>MEDLLRIEMDRVVRIFFGRTVNKNGELVGMSEEVVAFVKAPMFSEVETKAASCVGVGDGFRFRGRFDAGGGGRAHYVLLELGTEDSWLLYKECLKDAQVRIAEVIVDVAENDGRNRHGCAAILPATVLLEDEPVDVLTQEALHVPDCPDGSPVRDHVHPVFSPCDMAEDDIAVVNNDFPEDTFEEEDREREEENNVEQLLASDSDSDRRWPPHPRYPLLDTTYDDKHRAHLMVDLGREMKCMRSRTHKPLPWDERYAVYIGRAGLLPLARLVNAGLPRMDSAALTALVDRWRPETHTFHLPCGELTVTLQDVAMILGLPIDGHAMIGMVQPQGWRDMVEAALGLRPPEVEEDVKDRKTTGVSSAWLAEHFSQLDDPQAQGWLVERYARAWLWHLIGGFLFPDGSGNTISWMVFPIVAGTWEDMATYSWASGVLAYLYRQLCDGCRQCGDSSGLGGCLYLLQ</sequence>
<organism evidence="3 4">
    <name type="scientific">Eragrostis curvula</name>
    <name type="common">weeping love grass</name>
    <dbReference type="NCBI Taxonomy" id="38414"/>
    <lineage>
        <taxon>Eukaryota</taxon>
        <taxon>Viridiplantae</taxon>
        <taxon>Streptophyta</taxon>
        <taxon>Embryophyta</taxon>
        <taxon>Tracheophyta</taxon>
        <taxon>Spermatophyta</taxon>
        <taxon>Magnoliopsida</taxon>
        <taxon>Liliopsida</taxon>
        <taxon>Poales</taxon>
        <taxon>Poaceae</taxon>
        <taxon>PACMAD clade</taxon>
        <taxon>Chloridoideae</taxon>
        <taxon>Eragrostideae</taxon>
        <taxon>Eragrostidinae</taxon>
        <taxon>Eragrostis</taxon>
    </lineage>
</organism>
<feature type="domain" description="Aminotransferase-like plant mobile" evidence="2">
    <location>
        <begin position="279"/>
        <end position="461"/>
    </location>
</feature>
<comment type="caution">
    <text evidence="3">The sequence shown here is derived from an EMBL/GenBank/DDBJ whole genome shotgun (WGS) entry which is preliminary data.</text>
</comment>
<dbReference type="PANTHER" id="PTHR46033">
    <property type="entry name" value="PROTEIN MAIN-LIKE 2"/>
    <property type="match status" value="1"/>
</dbReference>
<keyword evidence="4" id="KW-1185">Reference proteome</keyword>
<evidence type="ECO:0000313" key="4">
    <source>
        <dbReference type="Proteomes" id="UP000324897"/>
    </source>
</evidence>
<feature type="non-terminal residue" evidence="3">
    <location>
        <position position="461"/>
    </location>
</feature>
<dbReference type="AlphaFoldDB" id="A0A5J9W1C7"/>
<dbReference type="InterPro" id="IPR019557">
    <property type="entry name" value="AminoTfrase-like_pln_mobile"/>
</dbReference>
<dbReference type="Proteomes" id="UP000324897">
    <property type="component" value="Chromosome 4"/>
</dbReference>
<feature type="non-terminal residue" evidence="3">
    <location>
        <position position="1"/>
    </location>
</feature>
<dbReference type="PANTHER" id="PTHR46033:SF82">
    <property type="entry name" value="AMINOTRANSFERASE-LIKE PLANT MOBILE DOMAIN-CONTAINING PROTEIN"/>
    <property type="match status" value="1"/>
</dbReference>
<evidence type="ECO:0000259" key="2">
    <source>
        <dbReference type="Pfam" id="PF10536"/>
    </source>
</evidence>
<evidence type="ECO:0000313" key="3">
    <source>
        <dbReference type="EMBL" id="TVU41761.1"/>
    </source>
</evidence>
<dbReference type="Gramene" id="TVU41761">
    <property type="protein sequence ID" value="TVU41761"/>
    <property type="gene ID" value="EJB05_15307"/>
</dbReference>
<dbReference type="GO" id="GO:0010073">
    <property type="term" value="P:meristem maintenance"/>
    <property type="evidence" value="ECO:0007669"/>
    <property type="project" value="InterPro"/>
</dbReference>
<proteinExistence type="predicted"/>
<feature type="compositionally biased region" description="Acidic residues" evidence="1">
    <location>
        <begin position="182"/>
        <end position="195"/>
    </location>
</feature>
<gene>
    <name evidence="3" type="ORF">EJB05_15307</name>
</gene>
<protein>
    <recommendedName>
        <fullName evidence="2">Aminotransferase-like plant mobile domain-containing protein</fullName>
    </recommendedName>
</protein>
<dbReference type="InterPro" id="IPR044824">
    <property type="entry name" value="MAIN-like"/>
</dbReference>
<evidence type="ECO:0000256" key="1">
    <source>
        <dbReference type="SAM" id="MobiDB-lite"/>
    </source>
</evidence>
<dbReference type="Pfam" id="PF10536">
    <property type="entry name" value="PMD"/>
    <property type="match status" value="1"/>
</dbReference>
<dbReference type="EMBL" id="RWGY01000007">
    <property type="protein sequence ID" value="TVU41761.1"/>
    <property type="molecule type" value="Genomic_DNA"/>
</dbReference>
<accession>A0A5J9W1C7</accession>
<dbReference type="OrthoDB" id="593744at2759"/>
<reference evidence="3 4" key="1">
    <citation type="journal article" date="2019" name="Sci. Rep.">
        <title>A high-quality genome of Eragrostis curvula grass provides insights into Poaceae evolution and supports new strategies to enhance forage quality.</title>
        <authorList>
            <person name="Carballo J."/>
            <person name="Santos B.A.C.M."/>
            <person name="Zappacosta D."/>
            <person name="Garbus I."/>
            <person name="Selva J.P."/>
            <person name="Gallo C.A."/>
            <person name="Diaz A."/>
            <person name="Albertini E."/>
            <person name="Caccamo M."/>
            <person name="Echenique V."/>
        </authorList>
    </citation>
    <scope>NUCLEOTIDE SEQUENCE [LARGE SCALE GENOMIC DNA]</scope>
    <source>
        <strain evidence="4">cv. Victoria</strain>
        <tissue evidence="3">Leaf</tissue>
    </source>
</reference>
<name>A0A5J9W1C7_9POAL</name>